<dbReference type="InterPro" id="IPR011583">
    <property type="entry name" value="Chitinase_II/V-like_cat"/>
</dbReference>
<keyword evidence="11" id="KW-0732">Signal</keyword>
<dbReference type="EMBL" id="CAJVRL010000119">
    <property type="protein sequence ID" value="CAG8961893.1"/>
    <property type="molecule type" value="Genomic_DNA"/>
</dbReference>
<dbReference type="PANTHER" id="PTHR11177:SF384">
    <property type="entry name" value="CHITINASE"/>
    <property type="match status" value="1"/>
</dbReference>
<dbReference type="Proteomes" id="UP000696280">
    <property type="component" value="Unassembled WGS sequence"/>
</dbReference>
<dbReference type="CDD" id="cd06548">
    <property type="entry name" value="GH18_chitinase"/>
    <property type="match status" value="1"/>
</dbReference>
<dbReference type="FunFam" id="3.10.50.10:FF:000005">
    <property type="entry name" value="Endochitinase B1"/>
    <property type="match status" value="1"/>
</dbReference>
<dbReference type="PROSITE" id="PS01095">
    <property type="entry name" value="GH18_1"/>
    <property type="match status" value="1"/>
</dbReference>
<dbReference type="InterPro" id="IPR029070">
    <property type="entry name" value="Chitinase_insertion_sf"/>
</dbReference>
<proteinExistence type="inferred from homology"/>
<evidence type="ECO:0000256" key="8">
    <source>
        <dbReference type="ARBA" id="ARBA00023295"/>
    </source>
</evidence>
<feature type="domain" description="GH18" evidence="12">
    <location>
        <begin position="50"/>
        <end position="413"/>
    </location>
</feature>
<evidence type="ECO:0000256" key="3">
    <source>
        <dbReference type="ARBA" id="ARBA00012729"/>
    </source>
</evidence>
<dbReference type="PANTHER" id="PTHR11177">
    <property type="entry name" value="CHITINASE"/>
    <property type="match status" value="1"/>
</dbReference>
<evidence type="ECO:0000256" key="10">
    <source>
        <dbReference type="RuleBase" id="RU000489"/>
    </source>
</evidence>
<dbReference type="SUPFAM" id="SSF51445">
    <property type="entry name" value="(Trans)glycosidases"/>
    <property type="match status" value="1"/>
</dbReference>
<evidence type="ECO:0000256" key="2">
    <source>
        <dbReference type="ARBA" id="ARBA00008682"/>
    </source>
</evidence>
<dbReference type="InterPro" id="IPR001579">
    <property type="entry name" value="Glyco_hydro_18_chit_AS"/>
</dbReference>
<dbReference type="SMART" id="SM00636">
    <property type="entry name" value="Glyco_18"/>
    <property type="match status" value="1"/>
</dbReference>
<dbReference type="SUPFAM" id="SSF54556">
    <property type="entry name" value="Chitinase insertion domain"/>
    <property type="match status" value="1"/>
</dbReference>
<dbReference type="InterPro" id="IPR001223">
    <property type="entry name" value="Glyco_hydro18_cat"/>
</dbReference>
<evidence type="ECO:0000256" key="5">
    <source>
        <dbReference type="ARBA" id="ARBA00023024"/>
    </source>
</evidence>
<protein>
    <recommendedName>
        <fullName evidence="3">chitinase</fullName>
        <ecNumber evidence="3">3.2.1.14</ecNumber>
    </recommendedName>
</protein>
<dbReference type="Gene3D" id="3.10.50.10">
    <property type="match status" value="1"/>
</dbReference>
<evidence type="ECO:0000256" key="1">
    <source>
        <dbReference type="ARBA" id="ARBA00000822"/>
    </source>
</evidence>
<comment type="catalytic activity">
    <reaction evidence="1">
        <text>Random endo-hydrolysis of N-acetyl-beta-D-glucosaminide (1-&gt;4)-beta-linkages in chitin and chitodextrins.</text>
        <dbReference type="EC" id="3.2.1.14"/>
    </reaction>
</comment>
<evidence type="ECO:0000256" key="4">
    <source>
        <dbReference type="ARBA" id="ARBA00022801"/>
    </source>
</evidence>
<dbReference type="GO" id="GO:0006032">
    <property type="term" value="P:chitin catabolic process"/>
    <property type="evidence" value="ECO:0007669"/>
    <property type="project" value="UniProtKB-KW"/>
</dbReference>
<evidence type="ECO:0000256" key="11">
    <source>
        <dbReference type="SAM" id="SignalP"/>
    </source>
</evidence>
<evidence type="ECO:0000313" key="13">
    <source>
        <dbReference type="EMBL" id="CAG8961893.1"/>
    </source>
</evidence>
<dbReference type="OrthoDB" id="76388at2759"/>
<keyword evidence="9" id="KW-0624">Polysaccharide degradation</keyword>
<keyword evidence="8 10" id="KW-0326">Glycosidase</keyword>
<evidence type="ECO:0000256" key="6">
    <source>
        <dbReference type="ARBA" id="ARBA00023180"/>
    </source>
</evidence>
<dbReference type="Gene3D" id="3.20.20.80">
    <property type="entry name" value="Glycosidases"/>
    <property type="match status" value="1"/>
</dbReference>
<dbReference type="EC" id="3.2.1.14" evidence="3"/>
<dbReference type="GO" id="GO:0005576">
    <property type="term" value="C:extracellular region"/>
    <property type="evidence" value="ECO:0007669"/>
    <property type="project" value="TreeGrafter"/>
</dbReference>
<gene>
    <name evidence="13" type="ORF">HYFRA_00013693</name>
</gene>
<evidence type="ECO:0000259" key="12">
    <source>
        <dbReference type="PROSITE" id="PS51910"/>
    </source>
</evidence>
<reference evidence="13" key="1">
    <citation type="submission" date="2021-07" db="EMBL/GenBank/DDBJ databases">
        <authorList>
            <person name="Durling M."/>
        </authorList>
    </citation>
    <scope>NUCLEOTIDE SEQUENCE</scope>
</reference>
<dbReference type="InterPro" id="IPR050314">
    <property type="entry name" value="Glycosyl_Hydrlase_18"/>
</dbReference>
<evidence type="ECO:0000313" key="14">
    <source>
        <dbReference type="Proteomes" id="UP000696280"/>
    </source>
</evidence>
<keyword evidence="6" id="KW-0325">Glycoprotein</keyword>
<evidence type="ECO:0000256" key="9">
    <source>
        <dbReference type="ARBA" id="ARBA00023326"/>
    </source>
</evidence>
<keyword evidence="14" id="KW-1185">Reference proteome</keyword>
<dbReference type="InterPro" id="IPR017853">
    <property type="entry name" value="GH"/>
</dbReference>
<keyword evidence="4 10" id="KW-0378">Hydrolase</keyword>
<organism evidence="13 14">
    <name type="scientific">Hymenoscyphus fraxineus</name>
    <dbReference type="NCBI Taxonomy" id="746836"/>
    <lineage>
        <taxon>Eukaryota</taxon>
        <taxon>Fungi</taxon>
        <taxon>Dikarya</taxon>
        <taxon>Ascomycota</taxon>
        <taxon>Pezizomycotina</taxon>
        <taxon>Leotiomycetes</taxon>
        <taxon>Helotiales</taxon>
        <taxon>Helotiaceae</taxon>
        <taxon>Hymenoscyphus</taxon>
    </lineage>
</organism>
<dbReference type="PROSITE" id="PS51910">
    <property type="entry name" value="GH18_2"/>
    <property type="match status" value="1"/>
</dbReference>
<keyword evidence="5" id="KW-0146">Chitin degradation</keyword>
<dbReference type="GO" id="GO:0008843">
    <property type="term" value="F:endochitinase activity"/>
    <property type="evidence" value="ECO:0007669"/>
    <property type="project" value="UniProtKB-EC"/>
</dbReference>
<feature type="chain" id="PRO_5040272843" description="chitinase" evidence="11">
    <location>
        <begin position="22"/>
        <end position="437"/>
    </location>
</feature>
<dbReference type="GO" id="GO:0000272">
    <property type="term" value="P:polysaccharide catabolic process"/>
    <property type="evidence" value="ECO:0007669"/>
    <property type="project" value="UniProtKB-KW"/>
</dbReference>
<sequence length="437" mass="46814">MLFPSLPSLAAAALLAHLAFAAPAGDDADGNTRHAPQAVKSNIKAAAGGYKNAAYYVNWAIYGRNYQPQQLPASQLTHVLYAFANIQTDGTVYLSDTWSDTDKHYATDSWNDVGNNVYGCAKQLFLLKKKNRQMKTLLSIGGWTYSTNFAAAASTAATRSQFASTAVAYVKNLGFDGIDIDWEYPKNDAEASNFVLLLAAVRSALDAYAAQSAPGYHFLITIASPAGPTNYNILHMRAMDPYLDAWHLMAYDYSGSWDTIAGHDANLYPSGPNPGSTPFSTQKAITDYIAAGVTPSKIVMGLPLYGRSFQNTNGMGSSFNGVGTGSWENGVWDYKALPKAGATEFTDAATGASYSYDSSTRELISYDNVATIQQKANFIKSNGLGGAMFWETSGDRTGGGSLISTIAGSFAGLEQTQNWLSYPASSYDNMRAGFPGE</sequence>
<accession>A0A9N9LC78</accession>
<comment type="caution">
    <text evidence="13">The sequence shown here is derived from an EMBL/GenBank/DDBJ whole genome shotgun (WGS) entry which is preliminary data.</text>
</comment>
<evidence type="ECO:0000256" key="7">
    <source>
        <dbReference type="ARBA" id="ARBA00023277"/>
    </source>
</evidence>
<comment type="similarity">
    <text evidence="2">Belongs to the glycosyl hydrolase 18 family. Chitinase class V subfamily.</text>
</comment>
<dbReference type="GO" id="GO:0008061">
    <property type="term" value="F:chitin binding"/>
    <property type="evidence" value="ECO:0007669"/>
    <property type="project" value="InterPro"/>
</dbReference>
<dbReference type="AlphaFoldDB" id="A0A9N9LC78"/>
<feature type="signal peptide" evidence="11">
    <location>
        <begin position="1"/>
        <end position="21"/>
    </location>
</feature>
<dbReference type="Pfam" id="PF00704">
    <property type="entry name" value="Glyco_hydro_18"/>
    <property type="match status" value="1"/>
</dbReference>
<dbReference type="FunFam" id="3.20.20.80:FF:000095">
    <property type="entry name" value="Endochitinase B1"/>
    <property type="match status" value="1"/>
</dbReference>
<keyword evidence="7" id="KW-0119">Carbohydrate metabolism</keyword>
<name>A0A9N9LC78_9HELO</name>